<protein>
    <recommendedName>
        <fullName evidence="4">Transmembrane protein</fullName>
    </recommendedName>
</protein>
<feature type="signal peptide" evidence="1">
    <location>
        <begin position="1"/>
        <end position="17"/>
    </location>
</feature>
<accession>A0A8S1KLM4</accession>
<dbReference type="InterPro" id="IPR006212">
    <property type="entry name" value="Furin_repeat"/>
</dbReference>
<dbReference type="AlphaFoldDB" id="A0A8S1KLM4"/>
<evidence type="ECO:0000256" key="1">
    <source>
        <dbReference type="SAM" id="SignalP"/>
    </source>
</evidence>
<evidence type="ECO:0000313" key="2">
    <source>
        <dbReference type="EMBL" id="CAD8055909.1"/>
    </source>
</evidence>
<comment type="caution">
    <text evidence="2">The sequence shown here is derived from an EMBL/GenBank/DDBJ whole genome shotgun (WGS) entry which is preliminary data.</text>
</comment>
<dbReference type="EMBL" id="CAJJDM010000022">
    <property type="protein sequence ID" value="CAD8055909.1"/>
    <property type="molecule type" value="Genomic_DNA"/>
</dbReference>
<evidence type="ECO:0008006" key="4">
    <source>
        <dbReference type="Google" id="ProtNLM"/>
    </source>
</evidence>
<keyword evidence="3" id="KW-1185">Reference proteome</keyword>
<reference evidence="2" key="1">
    <citation type="submission" date="2021-01" db="EMBL/GenBank/DDBJ databases">
        <authorList>
            <consortium name="Genoscope - CEA"/>
            <person name="William W."/>
        </authorList>
    </citation>
    <scope>NUCLEOTIDE SEQUENCE</scope>
</reference>
<dbReference type="PANTHER" id="PTHR39767">
    <property type="entry name" value="CALCIUM/CALMODULIN-BINDING MEMBRANE PROTEIN PCM4-RELATED"/>
    <property type="match status" value="1"/>
</dbReference>
<proteinExistence type="predicted"/>
<dbReference type="CDD" id="cd00064">
    <property type="entry name" value="FU"/>
    <property type="match status" value="1"/>
</dbReference>
<dbReference type="PANTHER" id="PTHR39767:SF2">
    <property type="entry name" value="CHROMOSOME UNDETERMINED SCAFFOLD_1, WHOLE GENOME SHOTGUN SEQUENCE"/>
    <property type="match status" value="1"/>
</dbReference>
<dbReference type="Proteomes" id="UP000688137">
    <property type="component" value="Unassembled WGS sequence"/>
</dbReference>
<name>A0A8S1KLM4_PARPR</name>
<dbReference type="OMA" id="CTACIQD"/>
<feature type="chain" id="PRO_5035880086" description="Transmembrane protein" evidence="1">
    <location>
        <begin position="18"/>
        <end position="526"/>
    </location>
</feature>
<gene>
    <name evidence="2" type="ORF">PPRIM_AZ9-3.1.T0240009</name>
</gene>
<keyword evidence="1" id="KW-0732">Signal</keyword>
<organism evidence="2 3">
    <name type="scientific">Paramecium primaurelia</name>
    <dbReference type="NCBI Taxonomy" id="5886"/>
    <lineage>
        <taxon>Eukaryota</taxon>
        <taxon>Sar</taxon>
        <taxon>Alveolata</taxon>
        <taxon>Ciliophora</taxon>
        <taxon>Intramacronucleata</taxon>
        <taxon>Oligohymenophorea</taxon>
        <taxon>Peniculida</taxon>
        <taxon>Parameciidae</taxon>
        <taxon>Paramecium</taxon>
    </lineage>
</organism>
<evidence type="ECO:0000313" key="3">
    <source>
        <dbReference type="Proteomes" id="UP000688137"/>
    </source>
</evidence>
<sequence length="526" mass="61603">MFMLSLLFLLRIVYLNAENQFEIIYTTFSEDNFNIEGWHFENNHSPTLFSKCGNETLFGGFSIFSQNTSITYNSSLPPHYQIYASFLFWKIDSWNKEEKECVLIYFDDKLKKECFSVEQDYQLCGTFSEADFDKKVIYDIQMIHSSKNIFIIITSNLNQGAENESWGINNFKIEILKCPKGCVYCQDDIMLCDFWIHVKSFWQTPSEFDGWKIDDTKTLSPSVCAGLNIAGGYPNLKVNQTIENTIFNLSSHFNVQVEFKLWLFGIWMDDQFILKLDDYELLNEHINQSAHLINCGKIQQNVTLINLRAQMNHSQSSMKITFKTQSNSTLIKYWGINAFDLYIGKCSINCEQCYGPGYNECTACIQDWVIFKGECIYYNKIPPLTCNHISIVQQLQNISNNIHQIQLKSDQIGQETLKLGENEIEFDLNMSIFNLEIQAQCQKNFYIYNSIQIYIRCYNQQEYIFTYSCQENLPTIILKTNLLQKFEQTKQFILNLNQTSVELYQLVIMEYQQTQLLILSLNLIWI</sequence>